<keyword evidence="3" id="KW-1185">Reference proteome</keyword>
<dbReference type="GO" id="GO:0006629">
    <property type="term" value="P:lipid metabolic process"/>
    <property type="evidence" value="ECO:0007669"/>
    <property type="project" value="InterPro"/>
</dbReference>
<name>A0A3B0AGU3_9ACTN</name>
<comment type="caution">
    <text evidence="2">The sequence shown here is derived from an EMBL/GenBank/DDBJ whole genome shotgun (WGS) entry which is preliminary data.</text>
</comment>
<evidence type="ECO:0000313" key="3">
    <source>
        <dbReference type="Proteomes" id="UP000270343"/>
    </source>
</evidence>
<dbReference type="InterPro" id="IPR005804">
    <property type="entry name" value="FA_desaturase_dom"/>
</dbReference>
<accession>A0A3B0AGU3</accession>
<feature type="domain" description="Fatty acid desaturase" evidence="1">
    <location>
        <begin position="27"/>
        <end position="262"/>
    </location>
</feature>
<evidence type="ECO:0000259" key="1">
    <source>
        <dbReference type="Pfam" id="PF00487"/>
    </source>
</evidence>
<protein>
    <submittedName>
        <fullName evidence="2">Fatty acid desaturase</fullName>
    </submittedName>
</protein>
<sequence>MCPAFAVGLCQLVALPLWLLPADPAWGWVLVPLALTATPLWSLVHEGIHGTLLADRPWNDRCGRALAVLHGAPFVVLKTGHLLHHRYNRTLRERTEVYDARTTTWAKAAPGYYARLLGGLYLMECTSVLLALLPAKVLRRLARTAEAPDTVAGPLLDRLARPQALRQLRADAAAVAALYAAAFAAYGEHAWMLCAALAGRALVVSLPDNAYHYATPLDAPLQAMNLRLPRPLEAFALGFNLHGVHHRHPGLPWSALRARFAREGGRYDLGWVPAVSRQLRGPVRADR</sequence>
<dbReference type="Proteomes" id="UP000270343">
    <property type="component" value="Unassembled WGS sequence"/>
</dbReference>
<dbReference type="AlphaFoldDB" id="A0A3B0AGU3"/>
<gene>
    <name evidence="2" type="ORF">D7231_33885</name>
</gene>
<proteinExistence type="predicted"/>
<evidence type="ECO:0000313" key="2">
    <source>
        <dbReference type="EMBL" id="RKN59718.1"/>
    </source>
</evidence>
<dbReference type="OrthoDB" id="9769653at2"/>
<dbReference type="Pfam" id="PF00487">
    <property type="entry name" value="FA_desaturase"/>
    <property type="match status" value="1"/>
</dbReference>
<dbReference type="EMBL" id="RBAM01000037">
    <property type="protein sequence ID" value="RKN59718.1"/>
    <property type="molecule type" value="Genomic_DNA"/>
</dbReference>
<dbReference type="CDD" id="cd01060">
    <property type="entry name" value="Membrane-FADS-like"/>
    <property type="match status" value="1"/>
</dbReference>
<reference evidence="2 3" key="1">
    <citation type="journal article" date="2015" name="Antonie Van Leeuwenhoek">
        <title>Streptomyces klenkii sp. nov., isolated from deep marine sediment.</title>
        <authorList>
            <person name="Veyisoglu A."/>
            <person name="Sahin N."/>
        </authorList>
    </citation>
    <scope>NUCLEOTIDE SEQUENCE [LARGE SCALE GENOMIC DNA]</scope>
    <source>
        <strain evidence="2 3">KCTC 29202</strain>
    </source>
</reference>
<organism evidence="2 3">
    <name type="scientific">Streptomyces klenkii</name>
    <dbReference type="NCBI Taxonomy" id="1420899"/>
    <lineage>
        <taxon>Bacteria</taxon>
        <taxon>Bacillati</taxon>
        <taxon>Actinomycetota</taxon>
        <taxon>Actinomycetes</taxon>
        <taxon>Kitasatosporales</taxon>
        <taxon>Streptomycetaceae</taxon>
        <taxon>Streptomyces</taxon>
    </lineage>
</organism>